<dbReference type="Proteomes" id="UP000572984">
    <property type="component" value="Unassembled WGS sequence"/>
</dbReference>
<evidence type="ECO:0000313" key="2">
    <source>
        <dbReference type="Proteomes" id="UP000572984"/>
    </source>
</evidence>
<dbReference type="AlphaFoldDB" id="A0A838BLQ2"/>
<organism evidence="1 2">
    <name type="scientific">Microvirga mediterraneensis</name>
    <dbReference type="NCBI Taxonomy" id="2754695"/>
    <lineage>
        <taxon>Bacteria</taxon>
        <taxon>Pseudomonadati</taxon>
        <taxon>Pseudomonadota</taxon>
        <taxon>Alphaproteobacteria</taxon>
        <taxon>Hyphomicrobiales</taxon>
        <taxon>Methylobacteriaceae</taxon>
        <taxon>Microvirga</taxon>
    </lineage>
</organism>
<name>A0A838BLQ2_9HYPH</name>
<reference evidence="1 2" key="1">
    <citation type="submission" date="2020-07" db="EMBL/GenBank/DDBJ databases">
        <title>Draft genome and description of Microvirga mediterraneensis Marseille-Q2068 sp. nov.</title>
        <authorList>
            <person name="Boxberger M."/>
        </authorList>
    </citation>
    <scope>NUCLEOTIDE SEQUENCE [LARGE SCALE GENOMIC DNA]</scope>
    <source>
        <strain evidence="1 2">Marseille-Q2068</strain>
    </source>
</reference>
<dbReference type="EMBL" id="JACDXJ010000001">
    <property type="protein sequence ID" value="MBA1156025.1"/>
    <property type="molecule type" value="Genomic_DNA"/>
</dbReference>
<protein>
    <submittedName>
        <fullName evidence="1">Uncharacterized protein</fullName>
    </submittedName>
</protein>
<comment type="caution">
    <text evidence="1">The sequence shown here is derived from an EMBL/GenBank/DDBJ whole genome shotgun (WGS) entry which is preliminary data.</text>
</comment>
<keyword evidence="2" id="KW-1185">Reference proteome</keyword>
<proteinExistence type="predicted"/>
<accession>A0A838BLQ2</accession>
<dbReference type="RefSeq" id="WP_181051613.1">
    <property type="nucleotide sequence ID" value="NZ_JACDXJ010000001.1"/>
</dbReference>
<gene>
    <name evidence="1" type="ORF">H0S73_07770</name>
</gene>
<evidence type="ECO:0000313" key="1">
    <source>
        <dbReference type="EMBL" id="MBA1156025.1"/>
    </source>
</evidence>
<sequence length="49" mass="5333">MASDPTCKVSLTAKLNPLIRAQIASGRYREVVWGNPRKGVALPSDQAHE</sequence>